<evidence type="ECO:0000256" key="3">
    <source>
        <dbReference type="ARBA" id="ARBA00022692"/>
    </source>
</evidence>
<dbReference type="InterPro" id="IPR001851">
    <property type="entry name" value="ABC_transp_permease"/>
</dbReference>
<dbReference type="GO" id="GO:0005886">
    <property type="term" value="C:plasma membrane"/>
    <property type="evidence" value="ECO:0007669"/>
    <property type="project" value="UniProtKB-SubCell"/>
</dbReference>
<reference evidence="7" key="1">
    <citation type="submission" date="2019-06" db="EMBL/GenBank/DDBJ databases">
        <authorList>
            <person name="Murdoch R.W."/>
            <person name="Fathepure B."/>
        </authorList>
    </citation>
    <scope>NUCLEOTIDE SEQUENCE</scope>
</reference>
<keyword evidence="2" id="KW-1003">Cell membrane</keyword>
<feature type="transmembrane region" description="Helical" evidence="6">
    <location>
        <begin position="92"/>
        <end position="115"/>
    </location>
</feature>
<evidence type="ECO:0000256" key="4">
    <source>
        <dbReference type="ARBA" id="ARBA00022989"/>
    </source>
</evidence>
<organism evidence="7">
    <name type="scientific">uncultured organism</name>
    <dbReference type="NCBI Taxonomy" id="155900"/>
    <lineage>
        <taxon>unclassified sequences</taxon>
        <taxon>environmental samples</taxon>
    </lineage>
</organism>
<dbReference type="EMBL" id="MN079079">
    <property type="protein sequence ID" value="QEA04109.1"/>
    <property type="molecule type" value="Genomic_DNA"/>
</dbReference>
<dbReference type="AlphaFoldDB" id="A0A5B8R5K6"/>
<feature type="transmembrane region" description="Helical" evidence="6">
    <location>
        <begin position="37"/>
        <end position="60"/>
    </location>
</feature>
<proteinExistence type="predicted"/>
<feature type="transmembrane region" description="Helical" evidence="6">
    <location>
        <begin position="161"/>
        <end position="182"/>
    </location>
</feature>
<protein>
    <submittedName>
        <fullName evidence="7">Autoinducer 2 import system permease protein LsrC</fullName>
    </submittedName>
</protein>
<name>A0A5B8R5K6_9ZZZZ</name>
<feature type="transmembrane region" description="Helical" evidence="6">
    <location>
        <begin position="67"/>
        <end position="86"/>
    </location>
</feature>
<dbReference type="CDD" id="cd06579">
    <property type="entry name" value="TM_PBP1_transp_AraH_like"/>
    <property type="match status" value="1"/>
</dbReference>
<gene>
    <name evidence="7" type="primary">lsrC</name>
    <name evidence="7" type="ORF">KBTEX_00412</name>
</gene>
<accession>A0A5B8R5K6</accession>
<evidence type="ECO:0000256" key="2">
    <source>
        <dbReference type="ARBA" id="ARBA00022475"/>
    </source>
</evidence>
<keyword evidence="3 6" id="KW-0812">Transmembrane</keyword>
<sequence length="330" mass="33793">MSGFFSWAAGNRWIWSAIGVVVLWGILSVFAESFSLQSLSGVLTSTAFLTMVAIGQMFVVSTGRGNIDLSIPSVVTFSAFVGMSIIQGSAAMVPVGVLAVVAIGAVVGSVNAFLVLRLGIPAIIATLATGYIMATAVLLANQHFSTFAVDPVLKTLTTGKLLGFPVITLVSLVIVAFAAWVLRTRAYGRSLMAVGQNLRAAGLAGIRTDRTIFLAFFTSSVLAAVTGVLLSAYVGGAFLEMGKPYLLQSVGAVVVGGTLIYGGSSTALGTFFGALLLVLIVTTMQIAGLPAGMQDIVQGAVIIGVLALAGDLKAAGRPRRRTTGKEAAGG</sequence>
<dbReference type="GO" id="GO:0022857">
    <property type="term" value="F:transmembrane transporter activity"/>
    <property type="evidence" value="ECO:0007669"/>
    <property type="project" value="InterPro"/>
</dbReference>
<evidence type="ECO:0000256" key="6">
    <source>
        <dbReference type="SAM" id="Phobius"/>
    </source>
</evidence>
<feature type="transmembrane region" description="Helical" evidence="6">
    <location>
        <begin position="12"/>
        <end position="31"/>
    </location>
</feature>
<comment type="subcellular location">
    <subcellularLocation>
        <location evidence="1">Cell membrane</location>
        <topology evidence="1">Multi-pass membrane protein</topology>
    </subcellularLocation>
</comment>
<feature type="transmembrane region" description="Helical" evidence="6">
    <location>
        <begin position="122"/>
        <end position="141"/>
    </location>
</feature>
<keyword evidence="5 6" id="KW-0472">Membrane</keyword>
<feature type="transmembrane region" description="Helical" evidence="6">
    <location>
        <begin position="245"/>
        <end position="263"/>
    </location>
</feature>
<dbReference type="PANTHER" id="PTHR32196:SF72">
    <property type="entry name" value="RIBOSE IMPORT PERMEASE PROTEIN RBSC"/>
    <property type="match status" value="1"/>
</dbReference>
<dbReference type="Pfam" id="PF02653">
    <property type="entry name" value="BPD_transp_2"/>
    <property type="match status" value="1"/>
</dbReference>
<evidence type="ECO:0000256" key="5">
    <source>
        <dbReference type="ARBA" id="ARBA00023136"/>
    </source>
</evidence>
<evidence type="ECO:0000313" key="7">
    <source>
        <dbReference type="EMBL" id="QEA04109.1"/>
    </source>
</evidence>
<dbReference type="PANTHER" id="PTHR32196">
    <property type="entry name" value="ABC TRANSPORTER PERMEASE PROTEIN YPHD-RELATED-RELATED"/>
    <property type="match status" value="1"/>
</dbReference>
<feature type="transmembrane region" description="Helical" evidence="6">
    <location>
        <begin position="212"/>
        <end position="233"/>
    </location>
</feature>
<evidence type="ECO:0000256" key="1">
    <source>
        <dbReference type="ARBA" id="ARBA00004651"/>
    </source>
</evidence>
<feature type="transmembrane region" description="Helical" evidence="6">
    <location>
        <begin position="270"/>
        <end position="290"/>
    </location>
</feature>
<keyword evidence="4 6" id="KW-1133">Transmembrane helix</keyword>
<feature type="transmembrane region" description="Helical" evidence="6">
    <location>
        <begin position="296"/>
        <end position="315"/>
    </location>
</feature>